<protein>
    <submittedName>
        <fullName evidence="4">Protein bunched, class 2/F/G isoform-like</fullName>
    </submittedName>
</protein>
<keyword evidence="3" id="KW-1185">Reference proteome</keyword>
<evidence type="ECO:0000256" key="2">
    <source>
        <dbReference type="SAM" id="SignalP"/>
    </source>
</evidence>
<keyword evidence="2" id="KW-0732">Signal</keyword>
<feature type="signal peptide" evidence="2">
    <location>
        <begin position="1"/>
        <end position="17"/>
    </location>
</feature>
<feature type="compositionally biased region" description="Low complexity" evidence="1">
    <location>
        <begin position="132"/>
        <end position="143"/>
    </location>
</feature>
<dbReference type="Proteomes" id="UP001318040">
    <property type="component" value="Chromosome 54"/>
</dbReference>
<evidence type="ECO:0000256" key="1">
    <source>
        <dbReference type="SAM" id="MobiDB-lite"/>
    </source>
</evidence>
<dbReference type="AlphaFoldDB" id="A0AAJ7U8P2"/>
<dbReference type="KEGG" id="pmrn:116954257"/>
<feature type="chain" id="PRO_5042562073" evidence="2">
    <location>
        <begin position="18"/>
        <end position="205"/>
    </location>
</feature>
<feature type="compositionally biased region" description="Basic residues" evidence="1">
    <location>
        <begin position="154"/>
        <end position="188"/>
    </location>
</feature>
<evidence type="ECO:0000313" key="4">
    <source>
        <dbReference type="RefSeq" id="XP_032830730.1"/>
    </source>
</evidence>
<gene>
    <name evidence="4" type="primary">LOC116954257</name>
</gene>
<name>A0AAJ7U8P2_PETMA</name>
<evidence type="ECO:0000313" key="3">
    <source>
        <dbReference type="Proteomes" id="UP001318040"/>
    </source>
</evidence>
<proteinExistence type="predicted"/>
<sequence length="205" mass="23458">MFHTLSSLLFGTSSAAAVASSRDPTPVRTLEEEVDGWVVLELVRGVESTELVACDPQTTRQEERPLERLGTSWCSDAGLRLVTPDCELLISRSRAHPTPTIVPIFPTASSSSDNNNNNDDEEAGQHLRRRWQQQQQRGHVLTLGPPPQLLPRRYQQHHQQQHHHQHHQQHHHQHHQQQQRRRGSRARQRVALSALHQPCGRAFNF</sequence>
<reference evidence="4" key="1">
    <citation type="submission" date="2025-08" db="UniProtKB">
        <authorList>
            <consortium name="RefSeq"/>
        </authorList>
    </citation>
    <scope>IDENTIFICATION</scope>
    <source>
        <tissue evidence="4">Sperm</tissue>
    </source>
</reference>
<feature type="region of interest" description="Disordered" evidence="1">
    <location>
        <begin position="98"/>
        <end position="190"/>
    </location>
</feature>
<accession>A0AAJ7U8P2</accession>
<organism evidence="3 4">
    <name type="scientific">Petromyzon marinus</name>
    <name type="common">Sea lamprey</name>
    <dbReference type="NCBI Taxonomy" id="7757"/>
    <lineage>
        <taxon>Eukaryota</taxon>
        <taxon>Metazoa</taxon>
        <taxon>Chordata</taxon>
        <taxon>Craniata</taxon>
        <taxon>Vertebrata</taxon>
        <taxon>Cyclostomata</taxon>
        <taxon>Hyperoartia</taxon>
        <taxon>Petromyzontiformes</taxon>
        <taxon>Petromyzontidae</taxon>
        <taxon>Petromyzon</taxon>
    </lineage>
</organism>
<dbReference type="RefSeq" id="XP_032830730.1">
    <property type="nucleotide sequence ID" value="XM_032974839.1"/>
</dbReference>